<keyword evidence="2" id="KW-1185">Reference proteome</keyword>
<dbReference type="InterPro" id="IPR011049">
    <property type="entry name" value="Serralysin-like_metalloprot_C"/>
</dbReference>
<feature type="non-terminal residue" evidence="1">
    <location>
        <position position="1"/>
    </location>
</feature>
<dbReference type="Gene3D" id="2.150.10.10">
    <property type="entry name" value="Serralysin-like metalloprotease, C-terminal"/>
    <property type="match status" value="1"/>
</dbReference>
<accession>A0A1H5Y947</accession>
<dbReference type="PROSITE" id="PS00330">
    <property type="entry name" value="HEMOLYSIN_CALCIUM"/>
    <property type="match status" value="1"/>
</dbReference>
<dbReference type="PRINTS" id="PR00313">
    <property type="entry name" value="CABNDNGRPT"/>
</dbReference>
<reference evidence="1 2" key="1">
    <citation type="submission" date="2016-10" db="EMBL/GenBank/DDBJ databases">
        <authorList>
            <person name="de Groot N.N."/>
        </authorList>
    </citation>
    <scope>NUCLEOTIDE SEQUENCE [LARGE SCALE GENOMIC DNA]</scope>
    <source>
        <strain evidence="1 2">DSM 23413</strain>
    </source>
</reference>
<sequence length="192" mass="20018">AEHRYISVEWVEGSAFADRFTGSAAANGFRGGGGNDMFVATPGRDWYFGDAGYDTVSYADAPQPVGVDLHLGRGKAGIAYGHRYISVENATGSAWNDWLVGTDGANVLRGGAGDDRFWARDGDDRLEGGAGNDLLTGGGGTDIAVFSDVRAAYEITPTGTGHVVTHLAAAGDGTDTLVGIEALQFADDLLWL</sequence>
<dbReference type="EMBL" id="FNVD01000015">
    <property type="protein sequence ID" value="SEG20110.1"/>
    <property type="molecule type" value="Genomic_DNA"/>
</dbReference>
<gene>
    <name evidence="1" type="ORF">SAMN05421751_11545</name>
</gene>
<evidence type="ECO:0000313" key="2">
    <source>
        <dbReference type="Proteomes" id="UP000236742"/>
    </source>
</evidence>
<dbReference type="Pfam" id="PF00353">
    <property type="entry name" value="HemolysinCabind"/>
    <property type="match status" value="2"/>
</dbReference>
<dbReference type="AlphaFoldDB" id="A0A1H5Y947"/>
<protein>
    <submittedName>
        <fullName evidence="1">Hemolysin-type calcium-binding repeat-containing protein</fullName>
    </submittedName>
</protein>
<name>A0A1H5Y947_9RHOB</name>
<organism evidence="1 2">
    <name type="scientific">Jhaorihella thermophila</name>
    <dbReference type="NCBI Taxonomy" id="488547"/>
    <lineage>
        <taxon>Bacteria</taxon>
        <taxon>Pseudomonadati</taxon>
        <taxon>Pseudomonadota</taxon>
        <taxon>Alphaproteobacteria</taxon>
        <taxon>Rhodobacterales</taxon>
        <taxon>Paracoccaceae</taxon>
        <taxon>Jhaorihella</taxon>
    </lineage>
</organism>
<evidence type="ECO:0000313" key="1">
    <source>
        <dbReference type="EMBL" id="SEG20110.1"/>
    </source>
</evidence>
<dbReference type="Proteomes" id="UP000236742">
    <property type="component" value="Unassembled WGS sequence"/>
</dbReference>
<proteinExistence type="predicted"/>
<dbReference type="InterPro" id="IPR001343">
    <property type="entry name" value="Hemolysn_Ca-bd"/>
</dbReference>
<dbReference type="SUPFAM" id="SSF51120">
    <property type="entry name" value="beta-Roll"/>
    <property type="match status" value="1"/>
</dbReference>
<dbReference type="InterPro" id="IPR018511">
    <property type="entry name" value="Hemolysin-typ_Ca-bd_CS"/>
</dbReference>
<dbReference type="GO" id="GO:0005509">
    <property type="term" value="F:calcium ion binding"/>
    <property type="evidence" value="ECO:0007669"/>
    <property type="project" value="InterPro"/>
</dbReference>